<keyword evidence="11" id="KW-0282">Flagellum</keyword>
<feature type="domain" description="Flagellar hook-associated protein 2 N-terminal" evidence="9">
    <location>
        <begin position="11"/>
        <end position="104"/>
    </location>
</feature>
<evidence type="ECO:0000256" key="1">
    <source>
        <dbReference type="ARBA" id="ARBA00009764"/>
    </source>
</evidence>
<comment type="subunit">
    <text evidence="2 7">Homopentamer.</text>
</comment>
<proteinExistence type="inferred from homology"/>
<accession>A0ABX0QWV0</accession>
<dbReference type="Pfam" id="PF07196">
    <property type="entry name" value="Flagellin_IN"/>
    <property type="match status" value="1"/>
</dbReference>
<keyword evidence="11" id="KW-0969">Cilium</keyword>
<comment type="similarity">
    <text evidence="1 7">Belongs to the FliD family.</text>
</comment>
<dbReference type="PANTHER" id="PTHR30288:SF0">
    <property type="entry name" value="FLAGELLAR HOOK-ASSOCIATED PROTEIN 2"/>
    <property type="match status" value="1"/>
</dbReference>
<comment type="function">
    <text evidence="7">Required for morphogenesis and for the elongation of the flagellar filament by facilitating polymerization of the flagellin monomers at the tip of growing filament. Forms a capping structure, which prevents flagellin subunits (transported through the central channel of the flagellum) from leaking out without polymerization at the distal end.</text>
</comment>
<protein>
    <recommendedName>
        <fullName evidence="3 7">Flagellar hook-associated protein 2</fullName>
        <shortName evidence="7">HAP2</shortName>
    </recommendedName>
    <alternativeName>
        <fullName evidence="7">Flagellar cap protein</fullName>
    </alternativeName>
</protein>
<keyword evidence="5 7" id="KW-0975">Bacterial flagellum</keyword>
<sequence length="501" mass="53477">MTTPISGLGGSGLDIQALMEQIKSAESKKLNPYLNKQSTFNGQVSSWGKISSSLSTLKSNLDKLKDEGFNGVSMGDNKAFKATAGSGAMPDSYSIIVEQLAKAHKIGSPAQDSNSEQLGDGSDSRTLTITLGNGKPLDVELKDDETSLVQIAKKINAKNGDVSASVMPAGGGKFQLVVTSKKTGSDGEIKMSVSGDSQLADMLNYDPQSANIPGEPGYDPNRMKQVSAAQNAVMKIDGIPVERSTNTISDAIEGITFELREVSEKDKDDPTQFKSETLSVTADTSKVKGLIEEFVKNYNSFLSTSASVSAYKPAEKGALEQNKQNGPLFSDGTLRRLNSQLKSSAGGNFSDASELYTSLASIGISVKFEEVKPGEERKGLLGTLTIDNKKLEAALKDHPKEVEALFLGKEGALGIKGEMGEVFKTYLGDSDAIPKSEGIIAATIKGIKEQEGRVAKQIERMEQRIEESLKRQQSKFIRLDKALTNINAMSQQLQGALAGLG</sequence>
<keyword evidence="12" id="KW-1185">Reference proteome</keyword>
<dbReference type="Pfam" id="PF02465">
    <property type="entry name" value="FliD_N"/>
    <property type="match status" value="1"/>
</dbReference>
<dbReference type="Proteomes" id="UP000780690">
    <property type="component" value="Unassembled WGS sequence"/>
</dbReference>
<dbReference type="InterPro" id="IPR040026">
    <property type="entry name" value="FliD"/>
</dbReference>
<feature type="region of interest" description="Disordered" evidence="8">
    <location>
        <begin position="106"/>
        <end position="127"/>
    </location>
</feature>
<gene>
    <name evidence="11" type="primary">fliD</name>
    <name evidence="11" type="ORF">F3J38_14160</name>
</gene>
<evidence type="ECO:0000259" key="10">
    <source>
        <dbReference type="Pfam" id="PF07195"/>
    </source>
</evidence>
<evidence type="ECO:0000259" key="9">
    <source>
        <dbReference type="Pfam" id="PF02465"/>
    </source>
</evidence>
<reference evidence="11 12" key="1">
    <citation type="journal article" date="2019" name="bioRxiv">
        <title>Bacteria contribute to plant secondary compound degradation in a generalist herbivore system.</title>
        <authorList>
            <person name="Francoeur C.B."/>
            <person name="Khadempour L."/>
            <person name="Moreira-Soto R.D."/>
            <person name="Gotting K."/>
            <person name="Book A.J."/>
            <person name="Pinto-Tomas A.A."/>
            <person name="Keefover-Ring K."/>
            <person name="Currie C.R."/>
        </authorList>
    </citation>
    <scope>NUCLEOTIDE SEQUENCE [LARGE SCALE GENOMIC DNA]</scope>
    <source>
        <strain evidence="11 12">Acro-805</strain>
    </source>
</reference>
<keyword evidence="11" id="KW-0966">Cell projection</keyword>
<comment type="function">
    <text evidence="6">Required for the morphogenesis and for the elongation of the flagellar filament by facilitating polymerization of the flagellin monomers at the tip of growing filament. Forms a capping structure, which prevents flagellin subunits (transported through the central channel of the flagellum) from leaking out without polymerization at the distal end.</text>
</comment>
<evidence type="ECO:0000256" key="7">
    <source>
        <dbReference type="RuleBase" id="RU362066"/>
    </source>
</evidence>
<evidence type="ECO:0000256" key="6">
    <source>
        <dbReference type="ARBA" id="ARBA00025175"/>
    </source>
</evidence>
<evidence type="ECO:0000256" key="5">
    <source>
        <dbReference type="ARBA" id="ARBA00023143"/>
    </source>
</evidence>
<feature type="domain" description="Flagellar hook-associated protein 2 C-terminal" evidence="10">
    <location>
        <begin position="229"/>
        <end position="488"/>
    </location>
</feature>
<name>A0ABX0QWV0_9GAMM</name>
<evidence type="ECO:0000313" key="12">
    <source>
        <dbReference type="Proteomes" id="UP000780690"/>
    </source>
</evidence>
<dbReference type="PANTHER" id="PTHR30288">
    <property type="entry name" value="FLAGELLAR CAP/ASSEMBLY PROTEIN FLID"/>
    <property type="match status" value="1"/>
</dbReference>
<comment type="subcellular location">
    <subcellularLocation>
        <location evidence="7">Secreted</location>
    </subcellularLocation>
    <subcellularLocation>
        <location evidence="7">Bacterial flagellum</location>
    </subcellularLocation>
</comment>
<evidence type="ECO:0000256" key="3">
    <source>
        <dbReference type="ARBA" id="ARBA00016246"/>
    </source>
</evidence>
<comment type="caution">
    <text evidence="11">The sequence shown here is derived from an EMBL/GenBank/DDBJ whole genome shotgun (WGS) entry which is preliminary data.</text>
</comment>
<keyword evidence="7" id="KW-0964">Secreted</keyword>
<dbReference type="InterPro" id="IPR003481">
    <property type="entry name" value="FliD_N"/>
</dbReference>
<dbReference type="Pfam" id="PF07195">
    <property type="entry name" value="FliD_C"/>
    <property type="match status" value="1"/>
</dbReference>
<organism evidence="11 12">
    <name type="scientific">Candidatus Pantoea formicae</name>
    <dbReference type="NCBI Taxonomy" id="2608355"/>
    <lineage>
        <taxon>Bacteria</taxon>
        <taxon>Pseudomonadati</taxon>
        <taxon>Pseudomonadota</taxon>
        <taxon>Gammaproteobacteria</taxon>
        <taxon>Enterobacterales</taxon>
        <taxon>Erwiniaceae</taxon>
        <taxon>Pantoea</taxon>
    </lineage>
</organism>
<evidence type="ECO:0000256" key="2">
    <source>
        <dbReference type="ARBA" id="ARBA00011255"/>
    </source>
</evidence>
<evidence type="ECO:0000256" key="4">
    <source>
        <dbReference type="ARBA" id="ARBA00023054"/>
    </source>
</evidence>
<dbReference type="EMBL" id="VWXD01000004">
    <property type="protein sequence ID" value="NIF01194.1"/>
    <property type="molecule type" value="Genomic_DNA"/>
</dbReference>
<keyword evidence="4" id="KW-0175">Coiled coil</keyword>
<dbReference type="InterPro" id="IPR010809">
    <property type="entry name" value="FliD_C"/>
</dbReference>
<dbReference type="InterPro" id="IPR010810">
    <property type="entry name" value="Flagellin_hook_IN_motif"/>
</dbReference>
<evidence type="ECO:0000313" key="11">
    <source>
        <dbReference type="EMBL" id="NIF01194.1"/>
    </source>
</evidence>
<evidence type="ECO:0000256" key="8">
    <source>
        <dbReference type="SAM" id="MobiDB-lite"/>
    </source>
</evidence>
<dbReference type="RefSeq" id="WP_167139363.1">
    <property type="nucleotide sequence ID" value="NZ_VWXD01000004.1"/>
</dbReference>